<evidence type="ECO:0000313" key="11">
    <source>
        <dbReference type="Proteomes" id="UP000019202"/>
    </source>
</evidence>
<evidence type="ECO:0000256" key="4">
    <source>
        <dbReference type="ARBA" id="ARBA00022723"/>
    </source>
</evidence>
<evidence type="ECO:0000256" key="5">
    <source>
        <dbReference type="ARBA" id="ARBA00022898"/>
    </source>
</evidence>
<comment type="similarity">
    <text evidence="2">Belongs to the class-V pyridoxal-phosphate-dependent aminotransferase family. NifS/IscS subfamily.</text>
</comment>
<dbReference type="EMBL" id="CBXF010000154">
    <property type="protein sequence ID" value="CDL85663.1"/>
    <property type="molecule type" value="Genomic_DNA"/>
</dbReference>
<evidence type="ECO:0000256" key="3">
    <source>
        <dbReference type="ARBA" id="ARBA00022679"/>
    </source>
</evidence>
<dbReference type="PIRSF" id="PIRSF005572">
    <property type="entry name" value="NifS"/>
    <property type="match status" value="1"/>
</dbReference>
<keyword evidence="6" id="KW-0408">Iron</keyword>
<dbReference type="InterPro" id="IPR016454">
    <property type="entry name" value="Cysteine_dSase"/>
</dbReference>
<comment type="caution">
    <text evidence="10">The sequence shown here is derived from an EMBL/GenBank/DDBJ whole genome shotgun (WGS) entry which is preliminary data.</text>
</comment>
<organism evidence="10 11">
    <name type="scientific">Xenorhabdus szentirmaii DSM 16338</name>
    <dbReference type="NCBI Taxonomy" id="1427518"/>
    <lineage>
        <taxon>Bacteria</taxon>
        <taxon>Pseudomonadati</taxon>
        <taxon>Pseudomonadota</taxon>
        <taxon>Gammaproteobacteria</taxon>
        <taxon>Enterobacterales</taxon>
        <taxon>Morganellaceae</taxon>
        <taxon>Xenorhabdus</taxon>
    </lineage>
</organism>
<evidence type="ECO:0000256" key="1">
    <source>
        <dbReference type="ARBA" id="ARBA00001933"/>
    </source>
</evidence>
<evidence type="ECO:0000259" key="9">
    <source>
        <dbReference type="Pfam" id="PF00266"/>
    </source>
</evidence>
<dbReference type="Gene3D" id="1.10.260.50">
    <property type="match status" value="1"/>
</dbReference>
<comment type="catalytic activity">
    <reaction evidence="8">
        <text>(sulfur carrier)-H + L-cysteine = (sulfur carrier)-SH + L-alanine</text>
        <dbReference type="Rhea" id="RHEA:43892"/>
        <dbReference type="Rhea" id="RHEA-COMP:14737"/>
        <dbReference type="Rhea" id="RHEA-COMP:14739"/>
        <dbReference type="ChEBI" id="CHEBI:29917"/>
        <dbReference type="ChEBI" id="CHEBI:35235"/>
        <dbReference type="ChEBI" id="CHEBI:57972"/>
        <dbReference type="ChEBI" id="CHEBI:64428"/>
        <dbReference type="EC" id="2.8.1.7"/>
    </reaction>
</comment>
<evidence type="ECO:0000313" key="10">
    <source>
        <dbReference type="EMBL" id="CDL85663.1"/>
    </source>
</evidence>
<dbReference type="PANTHER" id="PTHR11601">
    <property type="entry name" value="CYSTEINE DESULFURYLASE FAMILY MEMBER"/>
    <property type="match status" value="1"/>
</dbReference>
<dbReference type="Pfam" id="PF00266">
    <property type="entry name" value="Aminotran_5"/>
    <property type="match status" value="1"/>
</dbReference>
<protein>
    <recommendedName>
        <fullName evidence="9">Aminotransferase class V domain-containing protein</fullName>
    </recommendedName>
</protein>
<keyword evidence="5" id="KW-0663">Pyridoxal phosphate</keyword>
<keyword evidence="4" id="KW-0479">Metal-binding</keyword>
<keyword evidence="3" id="KW-0808">Transferase</keyword>
<reference evidence="10" key="1">
    <citation type="submission" date="2013-11" db="EMBL/GenBank/DDBJ databases">
        <title>Draft genome sequence and annotation of the entomopathogenic bacteria, Xenorhabdus cabanillasi strain JM26 and Xenorhabdus szentirmai strain DSM 16338.</title>
        <authorList>
            <person name="Gualtieri M."/>
            <person name="Ogier J.C."/>
            <person name="Pages S."/>
            <person name="Givaudan A."/>
            <person name="Gaudriault S."/>
        </authorList>
    </citation>
    <scope>NUCLEOTIDE SEQUENCE [LARGE SCALE GENOMIC DNA]</scope>
    <source>
        <strain evidence="10">DSM 16338</strain>
    </source>
</reference>
<dbReference type="Proteomes" id="UP000019202">
    <property type="component" value="Unassembled WGS sequence"/>
</dbReference>
<dbReference type="Gene3D" id="3.90.1150.10">
    <property type="entry name" value="Aspartate Aminotransferase, domain 1"/>
    <property type="match status" value="1"/>
</dbReference>
<name>W1J6J2_9GAMM</name>
<dbReference type="GO" id="GO:0046872">
    <property type="term" value="F:metal ion binding"/>
    <property type="evidence" value="ECO:0007669"/>
    <property type="project" value="UniProtKB-KW"/>
</dbReference>
<dbReference type="AlphaFoldDB" id="W1J6J2"/>
<dbReference type="STRING" id="1427518.XSR1_90009"/>
<comment type="cofactor">
    <cofactor evidence="1">
        <name>pyridoxal 5'-phosphate</name>
        <dbReference type="ChEBI" id="CHEBI:597326"/>
    </cofactor>
</comment>
<keyword evidence="11" id="KW-1185">Reference proteome</keyword>
<dbReference type="InterPro" id="IPR015422">
    <property type="entry name" value="PyrdxlP-dep_Trfase_small"/>
</dbReference>
<gene>
    <name evidence="10" type="ORF">XSR1_90009</name>
</gene>
<dbReference type="SUPFAM" id="SSF53383">
    <property type="entry name" value="PLP-dependent transferases"/>
    <property type="match status" value="1"/>
</dbReference>
<feature type="domain" description="Aminotransferase class V" evidence="9">
    <location>
        <begin position="21"/>
        <end position="382"/>
    </location>
</feature>
<dbReference type="InterPro" id="IPR015421">
    <property type="entry name" value="PyrdxlP-dep_Trfase_major"/>
</dbReference>
<evidence type="ECO:0000256" key="7">
    <source>
        <dbReference type="ARBA" id="ARBA00023014"/>
    </source>
</evidence>
<evidence type="ECO:0000256" key="6">
    <source>
        <dbReference type="ARBA" id="ARBA00023004"/>
    </source>
</evidence>
<dbReference type="InterPro" id="IPR015424">
    <property type="entry name" value="PyrdxlP-dep_Trfase"/>
</dbReference>
<dbReference type="GO" id="GO:0031071">
    <property type="term" value="F:cysteine desulfurase activity"/>
    <property type="evidence" value="ECO:0007669"/>
    <property type="project" value="UniProtKB-EC"/>
</dbReference>
<evidence type="ECO:0000256" key="8">
    <source>
        <dbReference type="ARBA" id="ARBA00050776"/>
    </source>
</evidence>
<evidence type="ECO:0000256" key="2">
    <source>
        <dbReference type="ARBA" id="ARBA00006490"/>
    </source>
</evidence>
<sequence>MSRNVTCAFSAAKDAHMTMLYFDFNATTPLSHKSKAAILGMLDQFANPSSKYSLSRHLTTLIKGAKDSMAQLVGGDAQRIIFTSGGTESNNLALHSVFSQFPATQLSRYHAICSAIEHSSILETLFWYQKKGLNLTLIEPKENGRIDLEKLNRTITPQTCLIALMAINNETGVIQPYDELAVSLKGKGIHLHIDAVQAVGKWPLPRFDDIPLTLSFSGHKFYAPKGIGGLYYSQQVKIYPLLHGGGQEYGLRSGTENTLGIAGLAAAAEEACQELPQRLQYCQKMRSHFLNQLDKSGINYHLNGETNPEFQAPWTLNISFPGIRAEALANRLDLCHGISVSLGSACSNNSTSPKRSHVLLAMHAPYSYIDSALRISFGHFTELWAINVLVNALQQEIQHLLTMSGEQI</sequence>
<dbReference type="PANTHER" id="PTHR11601:SF34">
    <property type="entry name" value="CYSTEINE DESULFURASE"/>
    <property type="match status" value="1"/>
</dbReference>
<dbReference type="InterPro" id="IPR000192">
    <property type="entry name" value="Aminotrans_V_dom"/>
</dbReference>
<dbReference type="GO" id="GO:0051536">
    <property type="term" value="F:iron-sulfur cluster binding"/>
    <property type="evidence" value="ECO:0007669"/>
    <property type="project" value="UniProtKB-KW"/>
</dbReference>
<proteinExistence type="inferred from homology"/>
<accession>W1J6J2</accession>
<dbReference type="Gene3D" id="3.40.640.10">
    <property type="entry name" value="Type I PLP-dependent aspartate aminotransferase-like (Major domain)"/>
    <property type="match status" value="1"/>
</dbReference>
<keyword evidence="7" id="KW-0411">Iron-sulfur</keyword>